<gene>
    <name evidence="8" type="ORF">LO55_2799</name>
</gene>
<sequence length="197" mass="20947">MKTYRKNDVVRIALVLNGQPRSGTCEPRTLLSDFLRQELGATGTHVGCEHGVCGACTVTIDGVAGRSCMTLAVQAEGCSVDTVEGLDRARKAAGEDGLSDLQEAFRRNHALQCGFCTAGIMMSCSDYLRRNPDPSEDEVRAMLSGHLCRCTGYTNIVRAVLETAADRLGKPRAPGARPDEPGHAAIGAAEQARLVDA</sequence>
<dbReference type="PROSITE" id="PS00197">
    <property type="entry name" value="2FE2S_FER_1"/>
    <property type="match status" value="1"/>
</dbReference>
<keyword evidence="5" id="KW-0411">Iron-sulfur</keyword>
<dbReference type="InterPro" id="IPR036884">
    <property type="entry name" value="2Fe-2S-bd_dom_sf"/>
</dbReference>
<dbReference type="AlphaFoldDB" id="A0A1S2N8N3"/>
<evidence type="ECO:0000256" key="2">
    <source>
        <dbReference type="ARBA" id="ARBA00022723"/>
    </source>
</evidence>
<dbReference type="EMBL" id="JRYB01000001">
    <property type="protein sequence ID" value="OIJ41389.1"/>
    <property type="molecule type" value="Genomic_DNA"/>
</dbReference>
<dbReference type="PANTHER" id="PTHR44379:SF5">
    <property type="entry name" value="OXIDOREDUCTASE WITH IRON-SULFUR SUBUNIT"/>
    <property type="match status" value="1"/>
</dbReference>
<dbReference type="FunFam" id="3.10.20.30:FF:000020">
    <property type="entry name" value="Xanthine dehydrogenase iron-sulfur subunit"/>
    <property type="match status" value="1"/>
</dbReference>
<dbReference type="CDD" id="cd00207">
    <property type="entry name" value="fer2"/>
    <property type="match status" value="1"/>
</dbReference>
<keyword evidence="3" id="KW-0560">Oxidoreductase</keyword>
<dbReference type="Pfam" id="PF00111">
    <property type="entry name" value="Fer2"/>
    <property type="match status" value="1"/>
</dbReference>
<keyword evidence="1" id="KW-0001">2Fe-2S</keyword>
<dbReference type="GO" id="GO:0046872">
    <property type="term" value="F:metal ion binding"/>
    <property type="evidence" value="ECO:0007669"/>
    <property type="project" value="UniProtKB-KW"/>
</dbReference>
<dbReference type="RefSeq" id="WP_071361893.1">
    <property type="nucleotide sequence ID" value="NZ_JRYB01000001.1"/>
</dbReference>
<dbReference type="PANTHER" id="PTHR44379">
    <property type="entry name" value="OXIDOREDUCTASE WITH IRON-SULFUR SUBUNIT"/>
    <property type="match status" value="1"/>
</dbReference>
<keyword evidence="4" id="KW-0408">Iron</keyword>
<evidence type="ECO:0000256" key="3">
    <source>
        <dbReference type="ARBA" id="ARBA00023002"/>
    </source>
</evidence>
<evidence type="ECO:0000256" key="5">
    <source>
        <dbReference type="ARBA" id="ARBA00023014"/>
    </source>
</evidence>
<dbReference type="InterPro" id="IPR036010">
    <property type="entry name" value="2Fe-2S_ferredoxin-like_sf"/>
</dbReference>
<dbReference type="InterPro" id="IPR006058">
    <property type="entry name" value="2Fe2S_fd_BS"/>
</dbReference>
<evidence type="ECO:0000256" key="6">
    <source>
        <dbReference type="SAM" id="MobiDB-lite"/>
    </source>
</evidence>
<dbReference type="PROSITE" id="PS51085">
    <property type="entry name" value="2FE2S_FER_2"/>
    <property type="match status" value="1"/>
</dbReference>
<proteinExistence type="predicted"/>
<organism evidence="8">
    <name type="scientific">Massilia timonae</name>
    <dbReference type="NCBI Taxonomy" id="47229"/>
    <lineage>
        <taxon>Bacteria</taxon>
        <taxon>Pseudomonadati</taxon>
        <taxon>Pseudomonadota</taxon>
        <taxon>Betaproteobacteria</taxon>
        <taxon>Burkholderiales</taxon>
        <taxon>Oxalobacteraceae</taxon>
        <taxon>Telluria group</taxon>
        <taxon>Massilia</taxon>
    </lineage>
</organism>
<dbReference type="SUPFAM" id="SSF54292">
    <property type="entry name" value="2Fe-2S ferredoxin-like"/>
    <property type="match status" value="1"/>
</dbReference>
<accession>A0A1S2N8N3</accession>
<dbReference type="Gene3D" id="3.10.20.30">
    <property type="match status" value="1"/>
</dbReference>
<dbReference type="InterPro" id="IPR012675">
    <property type="entry name" value="Beta-grasp_dom_sf"/>
</dbReference>
<name>A0A1S2N8N3_9BURK</name>
<dbReference type="Pfam" id="PF01799">
    <property type="entry name" value="Fer2_2"/>
    <property type="match status" value="1"/>
</dbReference>
<evidence type="ECO:0000256" key="1">
    <source>
        <dbReference type="ARBA" id="ARBA00022714"/>
    </source>
</evidence>
<comment type="caution">
    <text evidence="8">The sequence shown here is derived from an EMBL/GenBank/DDBJ whole genome shotgun (WGS) entry which is preliminary data.</text>
</comment>
<dbReference type="GO" id="GO:0016491">
    <property type="term" value="F:oxidoreductase activity"/>
    <property type="evidence" value="ECO:0007669"/>
    <property type="project" value="UniProtKB-KW"/>
</dbReference>
<evidence type="ECO:0000256" key="4">
    <source>
        <dbReference type="ARBA" id="ARBA00023004"/>
    </source>
</evidence>
<evidence type="ECO:0000313" key="8">
    <source>
        <dbReference type="EMBL" id="OIJ41389.1"/>
    </source>
</evidence>
<keyword evidence="2" id="KW-0479">Metal-binding</keyword>
<dbReference type="InterPro" id="IPR051452">
    <property type="entry name" value="Diverse_Oxidoreductases"/>
</dbReference>
<feature type="region of interest" description="Disordered" evidence="6">
    <location>
        <begin position="169"/>
        <end position="188"/>
    </location>
</feature>
<reference evidence="8" key="1">
    <citation type="submission" date="2014-10" db="EMBL/GenBank/DDBJ databases">
        <authorList>
            <person name="Seo M.-J."/>
            <person name="Seok Y.J."/>
            <person name="Cha I.-T."/>
        </authorList>
    </citation>
    <scope>NUCLEOTIDE SEQUENCE [LARGE SCALE GENOMIC DNA]</scope>
    <source>
        <strain evidence="8">NEU</strain>
    </source>
</reference>
<dbReference type="InterPro" id="IPR001041">
    <property type="entry name" value="2Fe-2S_ferredoxin-type"/>
</dbReference>
<dbReference type="Gene3D" id="1.10.150.120">
    <property type="entry name" value="[2Fe-2S]-binding domain"/>
    <property type="match status" value="1"/>
</dbReference>
<dbReference type="SUPFAM" id="SSF47741">
    <property type="entry name" value="CO dehydrogenase ISP C-domain like"/>
    <property type="match status" value="1"/>
</dbReference>
<evidence type="ECO:0000259" key="7">
    <source>
        <dbReference type="PROSITE" id="PS51085"/>
    </source>
</evidence>
<dbReference type="InterPro" id="IPR002888">
    <property type="entry name" value="2Fe-2S-bd"/>
</dbReference>
<protein>
    <submittedName>
        <fullName evidence="8">[2Fe-2S] binding domain protein</fullName>
    </submittedName>
</protein>
<dbReference type="Proteomes" id="UP000180246">
    <property type="component" value="Unassembled WGS sequence"/>
</dbReference>
<feature type="domain" description="2Fe-2S ferredoxin-type" evidence="7">
    <location>
        <begin position="10"/>
        <end position="86"/>
    </location>
</feature>
<dbReference type="GO" id="GO:0051537">
    <property type="term" value="F:2 iron, 2 sulfur cluster binding"/>
    <property type="evidence" value="ECO:0007669"/>
    <property type="project" value="UniProtKB-KW"/>
</dbReference>